<keyword evidence="4" id="KW-0238">DNA-binding</keyword>
<comment type="subcellular location">
    <subcellularLocation>
        <location evidence="1">Nucleus</location>
    </subcellularLocation>
</comment>
<feature type="domain" description="Myb-like" evidence="8">
    <location>
        <begin position="37"/>
        <end position="89"/>
    </location>
</feature>
<feature type="compositionally biased region" description="Low complexity" evidence="7">
    <location>
        <begin position="169"/>
        <end position="179"/>
    </location>
</feature>
<dbReference type="PROSITE" id="PS50090">
    <property type="entry name" value="MYB_LIKE"/>
    <property type="match status" value="2"/>
</dbReference>
<proteinExistence type="predicted"/>
<dbReference type="GO" id="GO:0005634">
    <property type="term" value="C:nucleus"/>
    <property type="evidence" value="ECO:0007669"/>
    <property type="project" value="UniProtKB-SubCell"/>
</dbReference>
<evidence type="ECO:0000256" key="1">
    <source>
        <dbReference type="ARBA" id="ARBA00004123"/>
    </source>
</evidence>
<dbReference type="Gene3D" id="1.10.10.60">
    <property type="entry name" value="Homeodomain-like"/>
    <property type="match status" value="2"/>
</dbReference>
<organism evidence="10 11">
    <name type="scientific">Adiantum capillus-veneris</name>
    <name type="common">Maidenhair fern</name>
    <dbReference type="NCBI Taxonomy" id="13818"/>
    <lineage>
        <taxon>Eukaryota</taxon>
        <taxon>Viridiplantae</taxon>
        <taxon>Streptophyta</taxon>
        <taxon>Embryophyta</taxon>
        <taxon>Tracheophyta</taxon>
        <taxon>Polypodiopsida</taxon>
        <taxon>Polypodiidae</taxon>
        <taxon>Polypodiales</taxon>
        <taxon>Pteridineae</taxon>
        <taxon>Pteridaceae</taxon>
        <taxon>Vittarioideae</taxon>
        <taxon>Adiantum</taxon>
    </lineage>
</organism>
<evidence type="ECO:0000256" key="3">
    <source>
        <dbReference type="ARBA" id="ARBA00023015"/>
    </source>
</evidence>
<evidence type="ECO:0000256" key="5">
    <source>
        <dbReference type="ARBA" id="ARBA00023163"/>
    </source>
</evidence>
<comment type="caution">
    <text evidence="10">The sequence shown here is derived from an EMBL/GenBank/DDBJ whole genome shotgun (WGS) entry which is preliminary data.</text>
</comment>
<dbReference type="PANTHER" id="PTHR47995">
    <property type="entry name" value="TRANSCRIPTION FACTOR MYB33-RELATED"/>
    <property type="match status" value="1"/>
</dbReference>
<dbReference type="CDD" id="cd00167">
    <property type="entry name" value="SANT"/>
    <property type="match status" value="2"/>
</dbReference>
<feature type="domain" description="HTH myb-type" evidence="9">
    <location>
        <begin position="90"/>
        <end position="144"/>
    </location>
</feature>
<evidence type="ECO:0000256" key="6">
    <source>
        <dbReference type="ARBA" id="ARBA00023242"/>
    </source>
</evidence>
<dbReference type="OrthoDB" id="2143914at2759"/>
<feature type="domain" description="HTH myb-type" evidence="9">
    <location>
        <begin position="41"/>
        <end position="89"/>
    </location>
</feature>
<evidence type="ECO:0000259" key="8">
    <source>
        <dbReference type="PROSITE" id="PS50090"/>
    </source>
</evidence>
<keyword evidence="3" id="KW-0805">Transcription regulation</keyword>
<evidence type="ECO:0000256" key="2">
    <source>
        <dbReference type="ARBA" id="ARBA00022737"/>
    </source>
</evidence>
<evidence type="ECO:0000259" key="9">
    <source>
        <dbReference type="PROSITE" id="PS51294"/>
    </source>
</evidence>
<dbReference type="FunFam" id="1.10.10.60:FF:000001">
    <property type="entry name" value="MYB-related transcription factor"/>
    <property type="match status" value="1"/>
</dbReference>
<dbReference type="InterPro" id="IPR009057">
    <property type="entry name" value="Homeodomain-like_sf"/>
</dbReference>
<dbReference type="Pfam" id="PF00249">
    <property type="entry name" value="Myb_DNA-binding"/>
    <property type="match status" value="2"/>
</dbReference>
<accession>A0A9D4V7G3</accession>
<feature type="region of interest" description="Disordered" evidence="7">
    <location>
        <begin position="147"/>
        <end position="197"/>
    </location>
</feature>
<dbReference type="EMBL" id="JABFUD020000004">
    <property type="protein sequence ID" value="KAI5080897.1"/>
    <property type="molecule type" value="Genomic_DNA"/>
</dbReference>
<dbReference type="SMART" id="SM00717">
    <property type="entry name" value="SANT"/>
    <property type="match status" value="2"/>
</dbReference>
<name>A0A9D4V7G3_ADICA</name>
<keyword evidence="6" id="KW-0539">Nucleus</keyword>
<evidence type="ECO:0000313" key="11">
    <source>
        <dbReference type="Proteomes" id="UP000886520"/>
    </source>
</evidence>
<dbReference type="GO" id="GO:0003677">
    <property type="term" value="F:DNA binding"/>
    <property type="evidence" value="ECO:0007669"/>
    <property type="project" value="UniProtKB-KW"/>
</dbReference>
<dbReference type="SUPFAM" id="SSF46689">
    <property type="entry name" value="Homeodomain-like"/>
    <property type="match status" value="1"/>
</dbReference>
<reference evidence="10" key="1">
    <citation type="submission" date="2021-01" db="EMBL/GenBank/DDBJ databases">
        <title>Adiantum capillus-veneris genome.</title>
        <authorList>
            <person name="Fang Y."/>
            <person name="Liao Q."/>
        </authorList>
    </citation>
    <scope>NUCLEOTIDE SEQUENCE</scope>
    <source>
        <strain evidence="10">H3</strain>
        <tissue evidence="10">Leaf</tissue>
    </source>
</reference>
<dbReference type="Proteomes" id="UP000886520">
    <property type="component" value="Chromosome 4"/>
</dbReference>
<dbReference type="PROSITE" id="PS51294">
    <property type="entry name" value="HTH_MYB"/>
    <property type="match status" value="2"/>
</dbReference>
<dbReference type="AlphaFoldDB" id="A0A9D4V7G3"/>
<gene>
    <name evidence="10" type="ORF">GOP47_0004080</name>
</gene>
<evidence type="ECO:0000256" key="7">
    <source>
        <dbReference type="SAM" id="MobiDB-lite"/>
    </source>
</evidence>
<dbReference type="PANTHER" id="PTHR47995:SF18">
    <property type="entry name" value="TRANSCRIPTION FACTOR MYB65"/>
    <property type="match status" value="1"/>
</dbReference>
<evidence type="ECO:0000313" key="10">
    <source>
        <dbReference type="EMBL" id="KAI5080897.1"/>
    </source>
</evidence>
<feature type="domain" description="Myb-like" evidence="8">
    <location>
        <begin position="90"/>
        <end position="140"/>
    </location>
</feature>
<keyword evidence="5" id="KW-0804">Transcription</keyword>
<dbReference type="InterPro" id="IPR017930">
    <property type="entry name" value="Myb_dom"/>
</dbReference>
<dbReference type="InterPro" id="IPR001005">
    <property type="entry name" value="SANT/Myb"/>
</dbReference>
<keyword evidence="2" id="KW-0677">Repeat</keyword>
<protein>
    <submittedName>
        <fullName evidence="10">Uncharacterized protein</fullName>
    </submittedName>
</protein>
<sequence length="704" mass="76889">MAHRNNFRQHFHHNAFEDDCHFHTQEQEVADDRRSTPTMMKKGPWTAAEDALLIAYVEKHGEGNWNAVQKLSGVSRCGKSCRLRWTNHLKPDLKKGAFSAEEERKIIIHHAALGNRWARIATMLPGRTDNEIKNFWNTRVKRLMRAGQPLYPPDVVPAAHTSKDTTEEQQQQPQTLKQQVSGSLSPGGGSENNPVVAGSNRHCAVNHSNTISHTQSAKHMDFKGVTIHSSRTHIKSHQQHSFNAIDMCGGNSSSHVLNQSGSSATLQNLKRARDALCAFNGTSAGRQQSRTELPFQRFVGSGVPLQPFPKARRTFENNHVRLNAFSQGFQYDPEPPDMRMNVGFSLNGPADSINSNMGSSMSVSPLSIFRPDNLLSGLKVELPSVQLAESADSAGTPNSCLSSPFTPCYTMPNHPFAEVDSFGSVREARNNINGCSNGLLEKLFHHPVSGLQAATPSLASSDITEQLLLITSSNTSPRLNVNGDTSSITSNVAMLTVGSNPNKNCPTTANANANANMFPCSANNDPLSFLGGRSLTLLNDNFKETLVKSEDSTTLRTCEDPSRSVLFHEGMSGGDDPEPKFEDEGLLQISDKVKVEDTGMGTFPDDELFTLLAFERPDDELPVTELYKQEPGRRIMSSSHEEDELAEETSGGLEAILRHDGGLGFVQSAWELGSCVWSNMPGALQVAEVPSECTTFTSSTSSSD</sequence>
<keyword evidence="11" id="KW-1185">Reference proteome</keyword>
<evidence type="ECO:0000256" key="4">
    <source>
        <dbReference type="ARBA" id="ARBA00023125"/>
    </source>
</evidence>